<keyword evidence="3" id="KW-0273">Eye lens protein</keyword>
<proteinExistence type="inferred from homology"/>
<dbReference type="InterPro" id="IPR040079">
    <property type="entry name" value="Glutathione_S-Trfase"/>
</dbReference>
<dbReference type="AlphaFoldDB" id="A0A8B8E008"/>
<dbReference type="PANTHER" id="PTHR11571:SF224">
    <property type="entry name" value="HEMATOPOIETIC PROSTAGLANDIN D SYNTHASE"/>
    <property type="match status" value="1"/>
</dbReference>
<dbReference type="RefSeq" id="XP_022333862.1">
    <property type="nucleotide sequence ID" value="XM_022478154.1"/>
</dbReference>
<dbReference type="PANTHER" id="PTHR11571">
    <property type="entry name" value="GLUTATHIONE S-TRANSFERASE"/>
    <property type="match status" value="1"/>
</dbReference>
<dbReference type="Gene3D" id="1.20.1050.10">
    <property type="match status" value="1"/>
</dbReference>
<dbReference type="KEGG" id="cvn:111130885"/>
<dbReference type="InterPro" id="IPR050213">
    <property type="entry name" value="GST_superfamily"/>
</dbReference>
<dbReference type="SUPFAM" id="SSF47616">
    <property type="entry name" value="GST C-terminal domain-like"/>
    <property type="match status" value="1"/>
</dbReference>
<dbReference type="Pfam" id="PF02798">
    <property type="entry name" value="GST_N"/>
    <property type="match status" value="1"/>
</dbReference>
<comment type="function">
    <text evidence="6">S-crystallins are structural components of squids and octopi eye lens. Contains relatively little if any GST activity.</text>
</comment>
<gene>
    <name evidence="10" type="primary">LOC111130885</name>
</gene>
<evidence type="ECO:0000256" key="4">
    <source>
        <dbReference type="ARBA" id="ARBA00022679"/>
    </source>
</evidence>
<keyword evidence="9" id="KW-1185">Reference proteome</keyword>
<protein>
    <recommendedName>
        <fullName evidence="2">glutathione transferase</fullName>
        <ecNumber evidence="2">2.5.1.18</ecNumber>
    </recommendedName>
</protein>
<dbReference type="CDD" id="cd03192">
    <property type="entry name" value="GST_C_Sigma_like"/>
    <property type="match status" value="1"/>
</dbReference>
<dbReference type="InterPro" id="IPR010987">
    <property type="entry name" value="Glutathione-S-Trfase_C-like"/>
</dbReference>
<dbReference type="InterPro" id="IPR036282">
    <property type="entry name" value="Glutathione-S-Trfase_C_sf"/>
</dbReference>
<comment type="catalytic activity">
    <reaction evidence="5">
        <text>RX + glutathione = an S-substituted glutathione + a halide anion + H(+)</text>
        <dbReference type="Rhea" id="RHEA:16437"/>
        <dbReference type="ChEBI" id="CHEBI:15378"/>
        <dbReference type="ChEBI" id="CHEBI:16042"/>
        <dbReference type="ChEBI" id="CHEBI:17792"/>
        <dbReference type="ChEBI" id="CHEBI:57925"/>
        <dbReference type="ChEBI" id="CHEBI:90779"/>
        <dbReference type="EC" id="2.5.1.18"/>
    </reaction>
</comment>
<evidence type="ECO:0000256" key="2">
    <source>
        <dbReference type="ARBA" id="ARBA00012452"/>
    </source>
</evidence>
<dbReference type="CDD" id="cd03039">
    <property type="entry name" value="GST_N_Sigma_like"/>
    <property type="match status" value="1"/>
</dbReference>
<dbReference type="SFLD" id="SFLDG00363">
    <property type="entry name" value="AMPS_(cytGST):_Alpha-__Mu-__Pi"/>
    <property type="match status" value="1"/>
</dbReference>
<dbReference type="GeneID" id="111130885"/>
<dbReference type="FunFam" id="1.20.1050.10:FF:000030">
    <property type="entry name" value="Glutathione S-transferase S1"/>
    <property type="match status" value="1"/>
</dbReference>
<dbReference type="Proteomes" id="UP000694844">
    <property type="component" value="Chromosome 4"/>
</dbReference>
<dbReference type="InterPro" id="IPR036249">
    <property type="entry name" value="Thioredoxin-like_sf"/>
</dbReference>
<feature type="domain" description="GST C-terminal" evidence="8">
    <location>
        <begin position="81"/>
        <end position="201"/>
    </location>
</feature>
<dbReference type="EC" id="2.5.1.18" evidence="2"/>
<accession>A0A8B8E008</accession>
<evidence type="ECO:0000256" key="5">
    <source>
        <dbReference type="ARBA" id="ARBA00047960"/>
    </source>
</evidence>
<evidence type="ECO:0000259" key="8">
    <source>
        <dbReference type="PROSITE" id="PS50405"/>
    </source>
</evidence>
<dbReference type="Gene3D" id="3.40.30.10">
    <property type="entry name" value="Glutaredoxin"/>
    <property type="match status" value="1"/>
</dbReference>
<evidence type="ECO:0000313" key="10">
    <source>
        <dbReference type="RefSeq" id="XP_022333862.1"/>
    </source>
</evidence>
<dbReference type="SFLD" id="SFLDG01205">
    <property type="entry name" value="AMPS.1"/>
    <property type="match status" value="1"/>
</dbReference>
<dbReference type="InterPro" id="IPR004046">
    <property type="entry name" value="GST_C"/>
</dbReference>
<evidence type="ECO:0000259" key="7">
    <source>
        <dbReference type="PROSITE" id="PS50404"/>
    </source>
</evidence>
<evidence type="ECO:0000256" key="3">
    <source>
        <dbReference type="ARBA" id="ARBA00022613"/>
    </source>
</evidence>
<dbReference type="FunFam" id="3.40.30.10:FF:000035">
    <property type="entry name" value="hematopoietic prostaglandin D synthase"/>
    <property type="match status" value="1"/>
</dbReference>
<dbReference type="Pfam" id="PF14497">
    <property type="entry name" value="GST_C_3"/>
    <property type="match status" value="1"/>
</dbReference>
<dbReference type="PROSITE" id="PS50404">
    <property type="entry name" value="GST_NTER"/>
    <property type="match status" value="1"/>
</dbReference>
<dbReference type="PROSITE" id="PS50405">
    <property type="entry name" value="GST_CTER"/>
    <property type="match status" value="1"/>
</dbReference>
<dbReference type="GO" id="GO:0005212">
    <property type="term" value="F:structural constituent of eye lens"/>
    <property type="evidence" value="ECO:0007669"/>
    <property type="project" value="UniProtKB-KW"/>
</dbReference>
<evidence type="ECO:0000256" key="6">
    <source>
        <dbReference type="ARBA" id="ARBA00049616"/>
    </source>
</evidence>
<feature type="domain" description="GST N-terminal" evidence="7">
    <location>
        <begin position="2"/>
        <end position="79"/>
    </location>
</feature>
<dbReference type="SUPFAM" id="SSF52833">
    <property type="entry name" value="Thioredoxin-like"/>
    <property type="match status" value="1"/>
</dbReference>
<evidence type="ECO:0000313" key="9">
    <source>
        <dbReference type="Proteomes" id="UP000694844"/>
    </source>
</evidence>
<dbReference type="GO" id="GO:0006749">
    <property type="term" value="P:glutathione metabolic process"/>
    <property type="evidence" value="ECO:0007669"/>
    <property type="project" value="TreeGrafter"/>
</dbReference>
<evidence type="ECO:0000256" key="1">
    <source>
        <dbReference type="ARBA" id="ARBA00007409"/>
    </source>
</evidence>
<name>A0A8B8E008_CRAVI</name>
<dbReference type="SFLD" id="SFLDS00019">
    <property type="entry name" value="Glutathione_Transferase_(cytos"/>
    <property type="match status" value="1"/>
</dbReference>
<sequence length="201" mass="22743">MPSYKLYYFNAKGRAEISRLIFAAAGVKYEDVRVQGADWPKLKASMPQEAMPVLEVDGKKIPQSRAIDRFLAREYGLYGKTNMESACVDVVCETVSDFFTAILPLMTEKDETKKAEVLKKFMDFVPVYMKRIEDCLSRNGGGNGFLVGPSLTLADLAFLRSCDMFDSRGLKLTDKLAALRKRIEDLPKIRDYLKSRPVTEM</sequence>
<keyword evidence="4" id="KW-0808">Transferase</keyword>
<dbReference type="InterPro" id="IPR004045">
    <property type="entry name" value="Glutathione_S-Trfase_N"/>
</dbReference>
<organism evidence="9 10">
    <name type="scientific">Crassostrea virginica</name>
    <name type="common">Eastern oyster</name>
    <dbReference type="NCBI Taxonomy" id="6565"/>
    <lineage>
        <taxon>Eukaryota</taxon>
        <taxon>Metazoa</taxon>
        <taxon>Spiralia</taxon>
        <taxon>Lophotrochozoa</taxon>
        <taxon>Mollusca</taxon>
        <taxon>Bivalvia</taxon>
        <taxon>Autobranchia</taxon>
        <taxon>Pteriomorphia</taxon>
        <taxon>Ostreida</taxon>
        <taxon>Ostreoidea</taxon>
        <taxon>Ostreidae</taxon>
        <taxon>Crassostrea</taxon>
    </lineage>
</organism>
<reference evidence="10" key="1">
    <citation type="submission" date="2025-08" db="UniProtKB">
        <authorList>
            <consortium name="RefSeq"/>
        </authorList>
    </citation>
    <scope>IDENTIFICATION</scope>
    <source>
        <tissue evidence="10">Whole sample</tissue>
    </source>
</reference>
<comment type="similarity">
    <text evidence="1">Belongs to the GST superfamily.</text>
</comment>
<dbReference type="OrthoDB" id="414243at2759"/>
<dbReference type="GO" id="GO:0004364">
    <property type="term" value="F:glutathione transferase activity"/>
    <property type="evidence" value="ECO:0007669"/>
    <property type="project" value="UniProtKB-EC"/>
</dbReference>